<accession>X1BEP8</accession>
<reference evidence="1" key="1">
    <citation type="journal article" date="2014" name="Front. Microbiol.">
        <title>High frequency of phylogenetically diverse reductive dehalogenase-homologous genes in deep subseafloor sedimentary metagenomes.</title>
        <authorList>
            <person name="Kawai M."/>
            <person name="Futagami T."/>
            <person name="Toyoda A."/>
            <person name="Takaki Y."/>
            <person name="Nishi S."/>
            <person name="Hori S."/>
            <person name="Arai W."/>
            <person name="Tsubouchi T."/>
            <person name="Morono Y."/>
            <person name="Uchiyama I."/>
            <person name="Ito T."/>
            <person name="Fujiyama A."/>
            <person name="Inagaki F."/>
            <person name="Takami H."/>
        </authorList>
    </citation>
    <scope>NUCLEOTIDE SEQUENCE</scope>
    <source>
        <strain evidence="1">Expedition CK06-06</strain>
    </source>
</reference>
<proteinExistence type="predicted"/>
<protein>
    <submittedName>
        <fullName evidence="1">Uncharacterized protein</fullName>
    </submittedName>
</protein>
<name>X1BEP8_9ZZZZ</name>
<dbReference type="EMBL" id="BART01009689">
    <property type="protein sequence ID" value="GAG79692.1"/>
    <property type="molecule type" value="Genomic_DNA"/>
</dbReference>
<comment type="caution">
    <text evidence="1">The sequence shown here is derived from an EMBL/GenBank/DDBJ whole genome shotgun (WGS) entry which is preliminary data.</text>
</comment>
<feature type="non-terminal residue" evidence="1">
    <location>
        <position position="45"/>
    </location>
</feature>
<gene>
    <name evidence="1" type="ORF">S01H4_21397</name>
</gene>
<sequence length="45" mass="5242">MECNVFETASAAYYNILQNNNHNQYCYDHIPVVASVMEEKFIIVD</sequence>
<evidence type="ECO:0000313" key="1">
    <source>
        <dbReference type="EMBL" id="GAG79692.1"/>
    </source>
</evidence>
<dbReference type="AlphaFoldDB" id="X1BEP8"/>
<organism evidence="1">
    <name type="scientific">marine sediment metagenome</name>
    <dbReference type="NCBI Taxonomy" id="412755"/>
    <lineage>
        <taxon>unclassified sequences</taxon>
        <taxon>metagenomes</taxon>
        <taxon>ecological metagenomes</taxon>
    </lineage>
</organism>